<sequence length="547" mass="61829">MKPSDTNRNSKQNSMGEDLEASSSNSDMGVDDITTLRSDKQQITPRRRDSSNWSRKPPYQQHYSNSQKIETSQFSDSADSNFKSYHNKVRLPSPKELKHYLDQYSIGQDKAKKHFSVAIYNHCIRLRDRQDREEKELEALDFEFDNGISKSFREVIQEQDDQVLLEKSNVLLLGPTGSGKTLLAKVLAKALDVPFTISDCTSMTQAGYIGEDVETCIQRLAQASDFNVDRIESGIVVLDEFDKLSKKQSFDSRRDVSGEGVQQALLKLVEGTKVTINVPPGNSGSLGMNKNDTISIDTSNILFIFMGAFTGLERIIFEKLSKVDRPKVTLKDIFGREIQDPNKQIHSISEGGREIPIFDYTTHEDLISYGIIPELAGRISVIVSTSQLTISELQKVLTEPRNSILKRYKLLFSKWGSHLEFTEPALYEISRYCFEKGIGARGLTSVIDHILVEPNYDSPHSGTKYILINEEVVKTMNDKTTARVQPLYFSSYETVSFLDAIELEDPDRAHKLSRELFKFQFGADQKTPNETTAKEKRNKTRKVAASG</sequence>
<dbReference type="AlphaFoldDB" id="A0A0J9XDC8"/>
<evidence type="ECO:0000256" key="1">
    <source>
        <dbReference type="ARBA" id="ARBA00022741"/>
    </source>
</evidence>
<dbReference type="InterPro" id="IPR027417">
    <property type="entry name" value="P-loop_NTPase"/>
</dbReference>
<dbReference type="Pfam" id="PF07724">
    <property type="entry name" value="AAA_2"/>
    <property type="match status" value="1"/>
</dbReference>
<protein>
    <submittedName>
        <fullName evidence="6">Similar to Saccharomyces cerevisiae YBR227C MCX1 Mitochondrial matrix protein</fullName>
    </submittedName>
</protein>
<dbReference type="InterPro" id="IPR003959">
    <property type="entry name" value="ATPase_AAA_core"/>
</dbReference>
<feature type="region of interest" description="Disordered" evidence="3">
    <location>
        <begin position="1"/>
        <end position="80"/>
    </location>
</feature>
<dbReference type="EMBL" id="CCBN010000011">
    <property type="protein sequence ID" value="CDO55363.1"/>
    <property type="molecule type" value="Genomic_DNA"/>
</dbReference>
<dbReference type="GO" id="GO:0005524">
    <property type="term" value="F:ATP binding"/>
    <property type="evidence" value="ECO:0007669"/>
    <property type="project" value="UniProtKB-KW"/>
</dbReference>
<dbReference type="STRING" id="1173061.A0A0J9XDC8"/>
<dbReference type="SUPFAM" id="SSF52540">
    <property type="entry name" value="P-loop containing nucleoside triphosphate hydrolases"/>
    <property type="match status" value="1"/>
</dbReference>
<dbReference type="Gene3D" id="1.10.8.60">
    <property type="match status" value="1"/>
</dbReference>
<feature type="compositionally biased region" description="Basic residues" evidence="3">
    <location>
        <begin position="536"/>
        <end position="547"/>
    </location>
</feature>
<dbReference type="SMART" id="SM00382">
    <property type="entry name" value="AAA"/>
    <property type="match status" value="1"/>
</dbReference>
<feature type="domain" description="Clp ATPase C-terminal" evidence="5">
    <location>
        <begin position="388"/>
        <end position="482"/>
    </location>
</feature>
<dbReference type="NCBIfam" id="NF003745">
    <property type="entry name" value="PRK05342.1"/>
    <property type="match status" value="1"/>
</dbReference>
<keyword evidence="2" id="KW-0067">ATP-binding</keyword>
<gene>
    <name evidence="6" type="ORF">BN980_GECA11s00043g</name>
</gene>
<dbReference type="GO" id="GO:0051603">
    <property type="term" value="P:proteolysis involved in protein catabolic process"/>
    <property type="evidence" value="ECO:0007669"/>
    <property type="project" value="TreeGrafter"/>
</dbReference>
<dbReference type="GO" id="GO:0005759">
    <property type="term" value="C:mitochondrial matrix"/>
    <property type="evidence" value="ECO:0007669"/>
    <property type="project" value="TreeGrafter"/>
</dbReference>
<dbReference type="GO" id="GO:0016887">
    <property type="term" value="F:ATP hydrolysis activity"/>
    <property type="evidence" value="ECO:0007669"/>
    <property type="project" value="InterPro"/>
</dbReference>
<comment type="caution">
    <text evidence="6">The sequence shown here is derived from an EMBL/GenBank/DDBJ whole genome shotgun (WGS) entry which is preliminary data.</text>
</comment>
<evidence type="ECO:0000313" key="6">
    <source>
        <dbReference type="EMBL" id="CDO55363.1"/>
    </source>
</evidence>
<name>A0A0J9XDC8_GEOCN</name>
<evidence type="ECO:0000256" key="3">
    <source>
        <dbReference type="SAM" id="MobiDB-lite"/>
    </source>
</evidence>
<dbReference type="SMART" id="SM01086">
    <property type="entry name" value="ClpB_D2-small"/>
    <property type="match status" value="1"/>
</dbReference>
<dbReference type="InterPro" id="IPR019489">
    <property type="entry name" value="Clp_ATPase_C"/>
</dbReference>
<evidence type="ECO:0000259" key="4">
    <source>
        <dbReference type="SMART" id="SM00382"/>
    </source>
</evidence>
<dbReference type="InterPro" id="IPR050052">
    <property type="entry name" value="ATP-dep_Clp_protease_ClpX"/>
</dbReference>
<dbReference type="Proteomes" id="UP000242525">
    <property type="component" value="Unassembled WGS sequence"/>
</dbReference>
<dbReference type="PANTHER" id="PTHR48102">
    <property type="entry name" value="ATP-DEPENDENT CLP PROTEASE ATP-BINDING SUBUNIT CLPX-LIKE, MITOCHONDRIAL-RELATED"/>
    <property type="match status" value="1"/>
</dbReference>
<reference evidence="6" key="1">
    <citation type="submission" date="2014-03" db="EMBL/GenBank/DDBJ databases">
        <authorList>
            <person name="Casaregola S."/>
        </authorList>
    </citation>
    <scope>NUCLEOTIDE SEQUENCE [LARGE SCALE GENOMIC DNA]</scope>
    <source>
        <strain evidence="6">CLIB 918</strain>
    </source>
</reference>
<organism evidence="6 7">
    <name type="scientific">Geotrichum candidum</name>
    <name type="common">Oospora lactis</name>
    <name type="synonym">Dipodascus geotrichum</name>
    <dbReference type="NCBI Taxonomy" id="1173061"/>
    <lineage>
        <taxon>Eukaryota</taxon>
        <taxon>Fungi</taxon>
        <taxon>Dikarya</taxon>
        <taxon>Ascomycota</taxon>
        <taxon>Saccharomycotina</taxon>
        <taxon>Dipodascomycetes</taxon>
        <taxon>Dipodascales</taxon>
        <taxon>Dipodascaceae</taxon>
        <taxon>Geotrichum</taxon>
    </lineage>
</organism>
<feature type="region of interest" description="Disordered" evidence="3">
    <location>
        <begin position="527"/>
        <end position="547"/>
    </location>
</feature>
<accession>A0A0J9XDC8</accession>
<dbReference type="Gene3D" id="3.40.50.300">
    <property type="entry name" value="P-loop containing nucleotide triphosphate hydrolases"/>
    <property type="match status" value="1"/>
</dbReference>
<keyword evidence="7" id="KW-1185">Reference proteome</keyword>
<keyword evidence="1" id="KW-0547">Nucleotide-binding</keyword>
<evidence type="ECO:0000256" key="2">
    <source>
        <dbReference type="ARBA" id="ARBA00022840"/>
    </source>
</evidence>
<proteinExistence type="predicted"/>
<evidence type="ECO:0000259" key="5">
    <source>
        <dbReference type="SMART" id="SM01086"/>
    </source>
</evidence>
<evidence type="ECO:0000313" key="7">
    <source>
        <dbReference type="Proteomes" id="UP000242525"/>
    </source>
</evidence>
<dbReference type="PANTHER" id="PTHR48102:SF7">
    <property type="entry name" value="ATP-DEPENDENT CLP PROTEASE ATP-BINDING SUBUNIT CLPX-LIKE, MITOCHONDRIAL"/>
    <property type="match status" value="1"/>
</dbReference>
<feature type="compositionally biased region" description="Polar residues" evidence="3">
    <location>
        <begin position="61"/>
        <end position="80"/>
    </location>
</feature>
<feature type="compositionally biased region" description="Polar residues" evidence="3">
    <location>
        <begin position="1"/>
        <end position="27"/>
    </location>
</feature>
<feature type="domain" description="AAA+ ATPase" evidence="4">
    <location>
        <begin position="166"/>
        <end position="322"/>
    </location>
</feature>
<dbReference type="OrthoDB" id="1721884at2759"/>
<dbReference type="InterPro" id="IPR003593">
    <property type="entry name" value="AAA+_ATPase"/>
</dbReference>